<protein>
    <submittedName>
        <fullName evidence="1">Uncharacterized protein</fullName>
    </submittedName>
</protein>
<organism evidence="1 2">
    <name type="scientific">Metabacillus herbersteinensis</name>
    <dbReference type="NCBI Taxonomy" id="283816"/>
    <lineage>
        <taxon>Bacteria</taxon>
        <taxon>Bacillati</taxon>
        <taxon>Bacillota</taxon>
        <taxon>Bacilli</taxon>
        <taxon>Bacillales</taxon>
        <taxon>Bacillaceae</taxon>
        <taxon>Metabacillus</taxon>
    </lineage>
</organism>
<dbReference type="Proteomes" id="UP001589854">
    <property type="component" value="Unassembled WGS sequence"/>
</dbReference>
<proteinExistence type="predicted"/>
<dbReference type="EMBL" id="JBHLVO010000046">
    <property type="protein sequence ID" value="MFC0274791.1"/>
    <property type="molecule type" value="Genomic_DNA"/>
</dbReference>
<comment type="caution">
    <text evidence="1">The sequence shown here is derived from an EMBL/GenBank/DDBJ whole genome shotgun (WGS) entry which is preliminary data.</text>
</comment>
<evidence type="ECO:0000313" key="1">
    <source>
        <dbReference type="EMBL" id="MFC0274791.1"/>
    </source>
</evidence>
<evidence type="ECO:0000313" key="2">
    <source>
        <dbReference type="Proteomes" id="UP001589854"/>
    </source>
</evidence>
<reference evidence="1 2" key="1">
    <citation type="submission" date="2024-09" db="EMBL/GenBank/DDBJ databases">
        <authorList>
            <person name="Sun Q."/>
            <person name="Mori K."/>
        </authorList>
    </citation>
    <scope>NUCLEOTIDE SEQUENCE [LARGE SCALE GENOMIC DNA]</scope>
    <source>
        <strain evidence="1 2">CCM 7228</strain>
    </source>
</reference>
<gene>
    <name evidence="1" type="ORF">ACFFIX_26120</name>
</gene>
<keyword evidence="2" id="KW-1185">Reference proteome</keyword>
<sequence length="108" mass="12092">MIVELDVPPVLDAVEQKIKQILESHRMTITYVGNATMVAEFDPNTHKQIGWVHNIYINGMGYLSTEEQSVITTEIEQATGYDIANFIKSSDSILIYCNNEDGESVTPL</sequence>
<dbReference type="RefSeq" id="WP_378939389.1">
    <property type="nucleotide sequence ID" value="NZ_JBHLVO010000046.1"/>
</dbReference>
<name>A0ABV6GN21_9BACI</name>
<accession>A0ABV6GN21</accession>